<evidence type="ECO:0000313" key="11">
    <source>
        <dbReference type="EMBL" id="CAD6187234.1"/>
    </source>
</evidence>
<feature type="binding site" evidence="10">
    <location>
        <position position="46"/>
    </location>
    <ligand>
        <name>Mg(2+)</name>
        <dbReference type="ChEBI" id="CHEBI:18420"/>
    </ligand>
</feature>
<dbReference type="GO" id="GO:0046872">
    <property type="term" value="F:metal ion binding"/>
    <property type="evidence" value="ECO:0007669"/>
    <property type="project" value="UniProtKB-KW"/>
</dbReference>
<dbReference type="SMART" id="SM00275">
    <property type="entry name" value="G_alpha"/>
    <property type="match status" value="1"/>
</dbReference>
<keyword evidence="12" id="KW-1185">Reference proteome</keyword>
<name>A0A8S1GVX1_9PELO</name>
<dbReference type="OrthoDB" id="5817230at2759"/>
<dbReference type="SUPFAM" id="SSF52540">
    <property type="entry name" value="P-loop containing nucleoside triphosphate hydrolases"/>
    <property type="match status" value="1"/>
</dbReference>
<dbReference type="InterPro" id="IPR001019">
    <property type="entry name" value="Gprotein_alpha_su"/>
</dbReference>
<feature type="binding site" evidence="9">
    <location>
        <position position="373"/>
    </location>
    <ligand>
        <name>GTP</name>
        <dbReference type="ChEBI" id="CHEBI:37565"/>
    </ligand>
</feature>
<dbReference type="PROSITE" id="PS51882">
    <property type="entry name" value="G_ALPHA"/>
    <property type="match status" value="1"/>
</dbReference>
<keyword evidence="6" id="KW-0564">Palmitate</keyword>
<dbReference type="GO" id="GO:0005834">
    <property type="term" value="C:heterotrimeric G-protein complex"/>
    <property type="evidence" value="ECO:0007669"/>
    <property type="project" value="TreeGrafter"/>
</dbReference>
<dbReference type="InterPro" id="IPR011025">
    <property type="entry name" value="GproteinA_insert"/>
</dbReference>
<dbReference type="GO" id="GO:0031683">
    <property type="term" value="F:G-protein beta/gamma-subunit complex binding"/>
    <property type="evidence" value="ECO:0007669"/>
    <property type="project" value="InterPro"/>
</dbReference>
<keyword evidence="4 9" id="KW-0547">Nucleotide-binding</keyword>
<evidence type="ECO:0000256" key="3">
    <source>
        <dbReference type="ARBA" id="ARBA00022723"/>
    </source>
</evidence>
<keyword evidence="10" id="KW-0460">Magnesium</keyword>
<keyword evidence="2" id="KW-0519">Myristate</keyword>
<dbReference type="PANTHER" id="PTHR10218">
    <property type="entry name" value="GTP-BINDING PROTEIN ALPHA SUBUNIT"/>
    <property type="match status" value="1"/>
</dbReference>
<dbReference type="InterPro" id="IPR027417">
    <property type="entry name" value="P-loop_NTPase"/>
</dbReference>
<feature type="binding site" evidence="9">
    <location>
        <begin position="198"/>
        <end position="202"/>
    </location>
    <ligand>
        <name>GTP</name>
        <dbReference type="ChEBI" id="CHEBI:37565"/>
    </ligand>
</feature>
<dbReference type="Gene3D" id="3.40.50.300">
    <property type="entry name" value="P-loop containing nucleotide triphosphate hydrolases"/>
    <property type="match status" value="2"/>
</dbReference>
<evidence type="ECO:0000256" key="7">
    <source>
        <dbReference type="ARBA" id="ARBA00023224"/>
    </source>
</evidence>
<dbReference type="CDD" id="cd00066">
    <property type="entry name" value="G-alpha"/>
    <property type="match status" value="1"/>
</dbReference>
<dbReference type="PRINTS" id="PR00318">
    <property type="entry name" value="GPROTEINA"/>
</dbReference>
<keyword evidence="3 10" id="KW-0479">Metal-binding</keyword>
<evidence type="ECO:0000313" key="12">
    <source>
        <dbReference type="Proteomes" id="UP000835052"/>
    </source>
</evidence>
<evidence type="ECO:0000256" key="2">
    <source>
        <dbReference type="ARBA" id="ARBA00022707"/>
    </source>
</evidence>
<comment type="caution">
    <text evidence="11">The sequence shown here is derived from an EMBL/GenBank/DDBJ whole genome shotgun (WGS) entry which is preliminary data.</text>
</comment>
<evidence type="ECO:0000256" key="8">
    <source>
        <dbReference type="ARBA" id="ARBA00023288"/>
    </source>
</evidence>
<evidence type="ECO:0000256" key="6">
    <source>
        <dbReference type="ARBA" id="ARBA00023139"/>
    </source>
</evidence>
<feature type="binding site" evidence="10">
    <location>
        <position position="179"/>
    </location>
    <ligand>
        <name>Mg(2+)</name>
        <dbReference type="ChEBI" id="CHEBI:18420"/>
    </ligand>
</feature>
<dbReference type="EMBL" id="CAJGYM010000006">
    <property type="protein sequence ID" value="CAD6187234.1"/>
    <property type="molecule type" value="Genomic_DNA"/>
</dbReference>
<evidence type="ECO:0000256" key="10">
    <source>
        <dbReference type="PIRSR" id="PIRSR601019-2"/>
    </source>
</evidence>
<reference evidence="11" key="1">
    <citation type="submission" date="2020-10" db="EMBL/GenBank/DDBJ databases">
        <authorList>
            <person name="Kikuchi T."/>
        </authorList>
    </citation>
    <scope>NUCLEOTIDE SEQUENCE</scope>
    <source>
        <strain evidence="11">NKZ352</strain>
    </source>
</reference>
<evidence type="ECO:0000256" key="5">
    <source>
        <dbReference type="ARBA" id="ARBA00023134"/>
    </source>
</evidence>
<dbReference type="GO" id="GO:0005525">
    <property type="term" value="F:GTP binding"/>
    <property type="evidence" value="ECO:0007669"/>
    <property type="project" value="UniProtKB-KW"/>
</dbReference>
<gene>
    <name evidence="11" type="ORF">CAUJ_LOCUS3153</name>
</gene>
<dbReference type="GO" id="GO:0001664">
    <property type="term" value="F:G protein-coupled receptor binding"/>
    <property type="evidence" value="ECO:0007669"/>
    <property type="project" value="TreeGrafter"/>
</dbReference>
<organism evidence="11 12">
    <name type="scientific">Caenorhabditis auriculariae</name>
    <dbReference type="NCBI Taxonomy" id="2777116"/>
    <lineage>
        <taxon>Eukaryota</taxon>
        <taxon>Metazoa</taxon>
        <taxon>Ecdysozoa</taxon>
        <taxon>Nematoda</taxon>
        <taxon>Chromadorea</taxon>
        <taxon>Rhabditida</taxon>
        <taxon>Rhabditina</taxon>
        <taxon>Rhabditomorpha</taxon>
        <taxon>Rhabditoidea</taxon>
        <taxon>Rhabditidae</taxon>
        <taxon>Peloderinae</taxon>
        <taxon>Caenorhabditis</taxon>
    </lineage>
</organism>
<keyword evidence="8" id="KW-0449">Lipoprotein</keyword>
<dbReference type="Proteomes" id="UP000835052">
    <property type="component" value="Unassembled WGS sequence"/>
</dbReference>
<proteinExistence type="predicted"/>
<keyword evidence="7" id="KW-0807">Transducer</keyword>
<evidence type="ECO:0000256" key="9">
    <source>
        <dbReference type="PIRSR" id="PIRSR601019-1"/>
    </source>
</evidence>
<protein>
    <submittedName>
        <fullName evidence="11">Uncharacterized protein</fullName>
    </submittedName>
</protein>
<comment type="subunit">
    <text evidence="1">G proteins are composed of 3 units; alpha, beta and gamma. The alpha chain contains the guanine nucleotide binding site.</text>
</comment>
<dbReference type="AlphaFoldDB" id="A0A8S1GVX1"/>
<keyword evidence="5 9" id="KW-0342">GTP-binding</keyword>
<dbReference type="GO" id="GO:0005737">
    <property type="term" value="C:cytoplasm"/>
    <property type="evidence" value="ECO:0007669"/>
    <property type="project" value="TreeGrafter"/>
</dbReference>
<dbReference type="SUPFAM" id="SSF47895">
    <property type="entry name" value="Transducin (alpha subunit), insertion domain"/>
    <property type="match status" value="1"/>
</dbReference>
<sequence>MGIRLCKPDGAQNNSKRIDLELRQAGEELQKKVKILVLGASDAGKSTIVKQLRILYQDGFNDTEMINAIFQIRLNIVEAFKAISIILLSTNAEIPDGERAVIELFAYSSAKIELMPETEELNVLNTVRFYSCMKEFFRVYKTHPGVPDNIHYFFPELPRILLPNYMPTNLDVINMRVASLGVHEISFDYKKYTIRLIDVGGQKTERRKWIHFFEGVTAVMFVVSLACFDQYFEEEIKPPTGWDVGMPPKKSSAMLVREASRSTEHRNSLPVPIDNPHKFSRAETLQMMQNRMDESLELFVSIQRNNFLHKSAFLLFLNKCDVFREKLKNVRLADHFRSYAGNNDYESASEYIESMFRKEYSNPMLLYTHFTVAIEKNNVEYVFTTACDIVLQGNLNNTQLT</sequence>
<dbReference type="Pfam" id="PF00503">
    <property type="entry name" value="G-alpha"/>
    <property type="match status" value="1"/>
</dbReference>
<dbReference type="FunFam" id="3.40.50.300:FF:000692">
    <property type="entry name" value="Guanine nucleotide-binding protein subunit alpha"/>
    <property type="match status" value="2"/>
</dbReference>
<dbReference type="GO" id="GO:0007188">
    <property type="term" value="P:adenylate cyclase-modulating G protein-coupled receptor signaling pathway"/>
    <property type="evidence" value="ECO:0007669"/>
    <property type="project" value="TreeGrafter"/>
</dbReference>
<evidence type="ECO:0000256" key="1">
    <source>
        <dbReference type="ARBA" id="ARBA00011356"/>
    </source>
</evidence>
<dbReference type="GO" id="GO:0003924">
    <property type="term" value="F:GTPase activity"/>
    <property type="evidence" value="ECO:0007669"/>
    <property type="project" value="InterPro"/>
</dbReference>
<dbReference type="Gene3D" id="1.10.400.10">
    <property type="entry name" value="GI Alpha 1, domain 2-like"/>
    <property type="match status" value="1"/>
</dbReference>
<feature type="binding site" evidence="9">
    <location>
        <begin position="318"/>
        <end position="321"/>
    </location>
    <ligand>
        <name>GTP</name>
        <dbReference type="ChEBI" id="CHEBI:37565"/>
    </ligand>
</feature>
<accession>A0A8S1GVX1</accession>
<dbReference type="PANTHER" id="PTHR10218:SF302">
    <property type="entry name" value="GUANINE NUCLEOTIDE-BINDING PROTEIN ALPHA-5 SUBUNIT"/>
    <property type="match status" value="1"/>
</dbReference>
<evidence type="ECO:0000256" key="4">
    <source>
        <dbReference type="ARBA" id="ARBA00022741"/>
    </source>
</evidence>